<accession>A0ABV0J7W4</accession>
<keyword evidence="2" id="KW-1185">Reference proteome</keyword>
<dbReference type="Pfam" id="PF02585">
    <property type="entry name" value="PIG-L"/>
    <property type="match status" value="1"/>
</dbReference>
<protein>
    <submittedName>
        <fullName evidence="1">PIG-L family deacetylase</fullName>
    </submittedName>
</protein>
<dbReference type="Gene3D" id="3.40.50.10320">
    <property type="entry name" value="LmbE-like"/>
    <property type="match status" value="1"/>
</dbReference>
<dbReference type="EMBL" id="JAMPKM010000003">
    <property type="protein sequence ID" value="MEP0817131.1"/>
    <property type="molecule type" value="Genomic_DNA"/>
</dbReference>
<proteinExistence type="predicted"/>
<dbReference type="PANTHER" id="PTHR12993:SF29">
    <property type="entry name" value="BLR3841 PROTEIN"/>
    <property type="match status" value="1"/>
</dbReference>
<dbReference type="Proteomes" id="UP001464891">
    <property type="component" value="Unassembled WGS sequence"/>
</dbReference>
<evidence type="ECO:0000313" key="2">
    <source>
        <dbReference type="Proteomes" id="UP001464891"/>
    </source>
</evidence>
<name>A0ABV0J7W4_9CYAN</name>
<reference evidence="1 2" key="1">
    <citation type="submission" date="2022-04" db="EMBL/GenBank/DDBJ databases">
        <title>Positive selection, recombination, and allopatry shape intraspecific diversity of widespread and dominant cyanobacteria.</title>
        <authorList>
            <person name="Wei J."/>
            <person name="Shu W."/>
            <person name="Hu C."/>
        </authorList>
    </citation>
    <scope>NUCLEOTIDE SEQUENCE [LARGE SCALE GENOMIC DNA]</scope>
    <source>
        <strain evidence="1 2">GB2-A4</strain>
    </source>
</reference>
<gene>
    <name evidence="1" type="ORF">NC998_08475</name>
</gene>
<dbReference type="PANTHER" id="PTHR12993">
    <property type="entry name" value="N-ACETYLGLUCOSAMINYL-PHOSPHATIDYLINOSITOL DE-N-ACETYLASE-RELATED"/>
    <property type="match status" value="1"/>
</dbReference>
<dbReference type="InterPro" id="IPR003737">
    <property type="entry name" value="GlcNAc_PI_deacetylase-related"/>
</dbReference>
<comment type="caution">
    <text evidence="1">The sequence shown here is derived from an EMBL/GenBank/DDBJ whole genome shotgun (WGS) entry which is preliminary data.</text>
</comment>
<organism evidence="1 2">
    <name type="scientific">Trichocoleus desertorum GB2-A4</name>
    <dbReference type="NCBI Taxonomy" id="2933944"/>
    <lineage>
        <taxon>Bacteria</taxon>
        <taxon>Bacillati</taxon>
        <taxon>Cyanobacteriota</taxon>
        <taxon>Cyanophyceae</taxon>
        <taxon>Leptolyngbyales</taxon>
        <taxon>Trichocoleusaceae</taxon>
        <taxon>Trichocoleus</taxon>
    </lineage>
</organism>
<evidence type="ECO:0000313" key="1">
    <source>
        <dbReference type="EMBL" id="MEP0817131.1"/>
    </source>
</evidence>
<sequence>MLLSRFFQKLHRKRESLNFRFKRTVYAPALWRWLLVNSRPMHLSQKSAIVFAPHQDDESLGCGGLIALKQEQNIPIQVVFLTDGRSSHPKHPFIKGEEMVRIRQQEAIDALQILSVQPSQIHFLSQLDGHLPKLSSSERQQMLAQLVQLLQTIRPEEVYVPYRKDVNADHIAAYELIHTALLASRIPAELIQYPVWSLWKPWVWDFSTPELKNAYRLPIIAMRDRKRQALEVYRSQYQPLPPETKPLLPPGFLDRFLSPYEIFFRPEANQK</sequence>
<dbReference type="RefSeq" id="WP_190439785.1">
    <property type="nucleotide sequence ID" value="NZ_JAMPKM010000003.1"/>
</dbReference>
<dbReference type="InterPro" id="IPR024078">
    <property type="entry name" value="LmbE-like_dom_sf"/>
</dbReference>
<dbReference type="SUPFAM" id="SSF102588">
    <property type="entry name" value="LmbE-like"/>
    <property type="match status" value="1"/>
</dbReference>